<dbReference type="Pfam" id="PF26148">
    <property type="entry name" value="VPS18_RING_C"/>
    <property type="match status" value="1"/>
</dbReference>
<dbReference type="Proteomes" id="UP000694941">
    <property type="component" value="Unplaced"/>
</dbReference>
<reference evidence="9" key="1">
    <citation type="submission" date="2025-08" db="UniProtKB">
        <authorList>
            <consortium name="RefSeq"/>
        </authorList>
    </citation>
    <scope>IDENTIFICATION</scope>
    <source>
        <tissue evidence="9">Muscle</tissue>
    </source>
</reference>
<feature type="domain" description="Pep3/Vps18 RING C-terminal" evidence="7">
    <location>
        <begin position="216"/>
        <end position="318"/>
    </location>
</feature>
<organism evidence="8 9">
    <name type="scientific">Limulus polyphemus</name>
    <name type="common">Atlantic horseshoe crab</name>
    <dbReference type="NCBI Taxonomy" id="6850"/>
    <lineage>
        <taxon>Eukaryota</taxon>
        <taxon>Metazoa</taxon>
        <taxon>Ecdysozoa</taxon>
        <taxon>Arthropoda</taxon>
        <taxon>Chelicerata</taxon>
        <taxon>Merostomata</taxon>
        <taxon>Xiphosura</taxon>
        <taxon>Limulidae</taxon>
        <taxon>Limulus</taxon>
    </lineage>
</organism>
<feature type="repeat" description="CHCR" evidence="5">
    <location>
        <begin position="1"/>
        <end position="140"/>
    </location>
</feature>
<dbReference type="PANTHER" id="PTHR23323">
    <property type="entry name" value="VACUOLAR PROTEIN SORTING-ASSOCIATED PROTEIN"/>
    <property type="match status" value="1"/>
</dbReference>
<keyword evidence="6" id="KW-0175">Coiled coil</keyword>
<dbReference type="SUPFAM" id="SSF57850">
    <property type="entry name" value="RING/U-box"/>
    <property type="match status" value="1"/>
</dbReference>
<comment type="subcellular location">
    <subcellularLocation>
        <location evidence="1">Late endosome membrane</location>
        <topology evidence="1">Peripheral membrane protein</topology>
        <orientation evidence="1">Cytoplasmic side</orientation>
    </subcellularLocation>
</comment>
<sequence length="338" mass="39237">MPRFLSHFQGSEAIRYLEFCINELQNRDQAIHNYLLALYARLQKDKLMDYLILQGQEESMVSYDLKYALRLCSEVEESEACVHIYTTMGLYEEAVDLALKFDVQLAKKNADRPEDNEELRKKLWLKIAKHVVKEENDIKKAMEFLQECDLIKIEDILPFFPDFVTIDHFKDAICSSLDEYNTHIDSLKDEMEEATQSAGEIRTEIQTFRNKHTLVKAQEKCSACFFPVMTRAFYLFPCQHMFHMDCLIAEVITHLITNKRHRVEEIQRQLVAMTGRDDAASLSSVSGIPGVSTKERLKMELDDLIASECLYCGDIMIRSVDAPFIDPEEYTEALQGWE</sequence>
<keyword evidence="8" id="KW-1185">Reference proteome</keyword>
<dbReference type="InterPro" id="IPR000547">
    <property type="entry name" value="Clathrin_H-chain/VPS_repeat"/>
</dbReference>
<evidence type="ECO:0000313" key="8">
    <source>
        <dbReference type="Proteomes" id="UP000694941"/>
    </source>
</evidence>
<evidence type="ECO:0000256" key="5">
    <source>
        <dbReference type="PROSITE-ProRule" id="PRU01006"/>
    </source>
</evidence>
<dbReference type="PROSITE" id="PS50236">
    <property type="entry name" value="CHCR"/>
    <property type="match status" value="1"/>
</dbReference>
<name>A0ABM1TM67_LIMPO</name>
<keyword evidence="2" id="KW-0479">Metal-binding</keyword>
<evidence type="ECO:0000256" key="2">
    <source>
        <dbReference type="ARBA" id="ARBA00022723"/>
    </source>
</evidence>
<evidence type="ECO:0000313" key="9">
    <source>
        <dbReference type="RefSeq" id="XP_022256973.1"/>
    </source>
</evidence>
<evidence type="ECO:0000259" key="7">
    <source>
        <dbReference type="Pfam" id="PF26148"/>
    </source>
</evidence>
<dbReference type="GeneID" id="106472724"/>
<evidence type="ECO:0000256" key="4">
    <source>
        <dbReference type="ARBA" id="ARBA00022833"/>
    </source>
</evidence>
<dbReference type="RefSeq" id="XP_022256973.1">
    <property type="nucleotide sequence ID" value="XM_022401265.1"/>
</dbReference>
<accession>A0ABM1TM67</accession>
<keyword evidence="4" id="KW-0862">Zinc</keyword>
<dbReference type="CDD" id="cd16462">
    <property type="entry name" value="RING-H2_Pep3p-like"/>
    <property type="match status" value="1"/>
</dbReference>
<proteinExistence type="predicted"/>
<evidence type="ECO:0000256" key="3">
    <source>
        <dbReference type="ARBA" id="ARBA00022771"/>
    </source>
</evidence>
<keyword evidence="3" id="KW-0863">Zinc-finger</keyword>
<dbReference type="PANTHER" id="PTHR23323:SF26">
    <property type="entry name" value="VACUOLAR PROTEIN SORTING-ASSOCIATED PROTEIN 18 HOMOLOG"/>
    <property type="match status" value="1"/>
</dbReference>
<protein>
    <submittedName>
        <fullName evidence="9">Vacuolar protein sorting-associated protein 18 homolog</fullName>
    </submittedName>
</protein>
<feature type="coiled-coil region" evidence="6">
    <location>
        <begin position="177"/>
        <end position="211"/>
    </location>
</feature>
<gene>
    <name evidence="9" type="primary">LOC106472724</name>
</gene>
<dbReference type="InterPro" id="IPR058919">
    <property type="entry name" value="Pep3/Vps18_RING_C"/>
</dbReference>
<evidence type="ECO:0000256" key="6">
    <source>
        <dbReference type="SAM" id="Coils"/>
    </source>
</evidence>
<evidence type="ECO:0000256" key="1">
    <source>
        <dbReference type="ARBA" id="ARBA00004492"/>
    </source>
</evidence>